<dbReference type="GO" id="GO:0005634">
    <property type="term" value="C:nucleus"/>
    <property type="evidence" value="ECO:0007669"/>
    <property type="project" value="TreeGrafter"/>
</dbReference>
<dbReference type="Gene3D" id="3.90.1590.10">
    <property type="entry name" value="glutathione-dependent formaldehyde- activating enzyme (gfa)"/>
    <property type="match status" value="1"/>
</dbReference>
<evidence type="ECO:0000259" key="8">
    <source>
        <dbReference type="PROSITE" id="PS51891"/>
    </source>
</evidence>
<comment type="similarity">
    <text evidence="1">Belongs to the Gfa family.</text>
</comment>
<evidence type="ECO:0000256" key="5">
    <source>
        <dbReference type="ARBA" id="ARBA00023163"/>
    </source>
</evidence>
<feature type="region of interest" description="Disordered" evidence="7">
    <location>
        <begin position="545"/>
        <end position="564"/>
    </location>
</feature>
<feature type="region of interest" description="Disordered" evidence="7">
    <location>
        <begin position="749"/>
        <end position="779"/>
    </location>
</feature>
<accession>A0A8H4LR75</accession>
<comment type="caution">
    <text evidence="9">The sequence shown here is derived from an EMBL/GenBank/DDBJ whole genome shotgun (WGS) entry which is preliminary data.</text>
</comment>
<protein>
    <recommendedName>
        <fullName evidence="8">CENP-V/GFA domain-containing protein</fullName>
    </recommendedName>
</protein>
<evidence type="ECO:0000313" key="9">
    <source>
        <dbReference type="EMBL" id="KAF4472894.1"/>
    </source>
</evidence>
<evidence type="ECO:0000256" key="2">
    <source>
        <dbReference type="ARBA" id="ARBA00022723"/>
    </source>
</evidence>
<keyword evidence="6" id="KW-0539">Nucleus</keyword>
<dbReference type="GO" id="GO:0000435">
    <property type="term" value="P:positive regulation of transcription from RNA polymerase II promoter by galactose"/>
    <property type="evidence" value="ECO:0007669"/>
    <property type="project" value="TreeGrafter"/>
</dbReference>
<dbReference type="PROSITE" id="PS51891">
    <property type="entry name" value="CENP_V_GFA"/>
    <property type="match status" value="1"/>
</dbReference>
<dbReference type="Pfam" id="PF04082">
    <property type="entry name" value="Fungal_trans"/>
    <property type="match status" value="1"/>
</dbReference>
<feature type="compositionally biased region" description="Polar residues" evidence="7">
    <location>
        <begin position="154"/>
        <end position="176"/>
    </location>
</feature>
<evidence type="ECO:0000256" key="7">
    <source>
        <dbReference type="SAM" id="MobiDB-lite"/>
    </source>
</evidence>
<dbReference type="InterPro" id="IPR006913">
    <property type="entry name" value="CENP-V/GFA"/>
</dbReference>
<dbReference type="Proteomes" id="UP000554235">
    <property type="component" value="Unassembled WGS sequence"/>
</dbReference>
<feature type="compositionally biased region" description="Polar residues" evidence="7">
    <location>
        <begin position="221"/>
        <end position="232"/>
    </location>
</feature>
<keyword evidence="2" id="KW-0479">Metal-binding</keyword>
<dbReference type="InterPro" id="IPR051127">
    <property type="entry name" value="Fungal_SecMet_Regulators"/>
</dbReference>
<dbReference type="PANTHER" id="PTHR47424:SF4">
    <property type="entry name" value="ZN(II)2CYS6 TRANSCRIPTION FACTOR (EUROFUNG)"/>
    <property type="match status" value="1"/>
</dbReference>
<reference evidence="9 10" key="1">
    <citation type="submission" date="2020-01" db="EMBL/GenBank/DDBJ databases">
        <title>Identification and distribution of gene clusters putatively required for synthesis of sphingolipid metabolism inhibitors in phylogenetically diverse species of the filamentous fungus Fusarium.</title>
        <authorList>
            <person name="Kim H.-S."/>
            <person name="Busman M."/>
            <person name="Brown D.W."/>
            <person name="Divon H."/>
            <person name="Uhlig S."/>
            <person name="Proctor R.H."/>
        </authorList>
    </citation>
    <scope>NUCLEOTIDE SEQUENCE [LARGE SCALE GENOMIC DNA]</scope>
    <source>
        <strain evidence="9 10">NRRL 20459</strain>
    </source>
</reference>
<keyword evidence="4" id="KW-0805">Transcription regulation</keyword>
<dbReference type="AlphaFoldDB" id="A0A8H4LR75"/>
<dbReference type="SMART" id="SM00906">
    <property type="entry name" value="Fungal_trans"/>
    <property type="match status" value="1"/>
</dbReference>
<sequence>MPAPYTGQCLCEAVRFTVSSEPVTVLSCFCEHCSKGAGGTLQLIGKFASKDVQVMAADDAISQFTLTDTSSGNGKEKAFCRTCGCTLWTIPAAAKGTFHLIRLPLLDGGLNIKPANEIFVKNRPSWVGPVEGVSQWEEMRNTGSFVRAREPQVSAANSTRDASNMPSQAPDAQNHPSYIAARSPETARMARTSETQIRINPQPQHQSPAGTTPGSRHESQSQRQVGASVCSTSPSVIDSMTAVVDEGTSTGEFFGISSAGSFTAQIKKAIDIRLGKSTAGPPNNAPVPSRSLLGVTGSGAMPAPELSYVLPPRRQADHLMELYWFYVDPLYPFLDKKRWTHAYNAIFAGTTIELNERIFIATLNIIFALSTQLLEAQSLEQREQSSEAYFQRAQDLLPMSPWESGSLELVQCLLVTSQYLQSTYSPHQTWMVVGSAIRMAQGLGLHLPETSADRADHEERDLLRRIWYGCILMDRMVSVTHGRPAMISRQPAMAVPLPGSCTAGQSRDQPNKKTGYFGFFVESVRLYEIIHQTMVAFYAGSHSGRCKAKEPQPPDHDSSDSDDEDLDKIVQLDRSLSKWESKLPNHLKWNLLDSNKDEIARRQAVILRIRFLHARILLLRPLLSRFCLTQSPVDNSLVDDTLQARVVQQGALFCVSTAQNIINTLLKHQTLDSTVGLLPAWWYRVYYVYSAATVLIAAKLRPDVFPAADIGRSWGQAISVLKSHERFGQSARRCVAALHILSSKILQAVPNGHPGQDGSSKKTSCRTSEGSQAGAANDIPSDIELPDLVQQLADEFETPLPDLYHQDLADFNFDVNDMSWLNDMQGVWELLNE</sequence>
<dbReference type="EMBL" id="JAADYS010000027">
    <property type="protein sequence ID" value="KAF4472894.1"/>
    <property type="molecule type" value="Genomic_DNA"/>
</dbReference>
<keyword evidence="5" id="KW-0804">Transcription</keyword>
<feature type="region of interest" description="Disordered" evidence="7">
    <location>
        <begin position="144"/>
        <end position="232"/>
    </location>
</feature>
<organism evidence="9 10">
    <name type="scientific">Fusarium albosuccineum</name>
    <dbReference type="NCBI Taxonomy" id="1237068"/>
    <lineage>
        <taxon>Eukaryota</taxon>
        <taxon>Fungi</taxon>
        <taxon>Dikarya</taxon>
        <taxon>Ascomycota</taxon>
        <taxon>Pezizomycotina</taxon>
        <taxon>Sordariomycetes</taxon>
        <taxon>Hypocreomycetidae</taxon>
        <taxon>Hypocreales</taxon>
        <taxon>Nectriaceae</taxon>
        <taxon>Fusarium</taxon>
        <taxon>Fusarium decemcellulare species complex</taxon>
    </lineage>
</organism>
<dbReference type="GO" id="GO:0000978">
    <property type="term" value="F:RNA polymerase II cis-regulatory region sequence-specific DNA binding"/>
    <property type="evidence" value="ECO:0007669"/>
    <property type="project" value="TreeGrafter"/>
</dbReference>
<evidence type="ECO:0000313" key="10">
    <source>
        <dbReference type="Proteomes" id="UP000554235"/>
    </source>
</evidence>
<evidence type="ECO:0000256" key="6">
    <source>
        <dbReference type="ARBA" id="ARBA00023242"/>
    </source>
</evidence>
<keyword evidence="10" id="KW-1185">Reference proteome</keyword>
<dbReference type="InterPro" id="IPR011057">
    <property type="entry name" value="Mss4-like_sf"/>
</dbReference>
<dbReference type="CDD" id="cd12148">
    <property type="entry name" value="fungal_TF_MHR"/>
    <property type="match status" value="1"/>
</dbReference>
<feature type="compositionally biased region" description="Polar residues" evidence="7">
    <location>
        <begin position="757"/>
        <end position="771"/>
    </location>
</feature>
<dbReference type="PANTHER" id="PTHR47424">
    <property type="entry name" value="REGULATORY PROTEIN GAL4"/>
    <property type="match status" value="1"/>
</dbReference>
<name>A0A8H4LR75_9HYPO</name>
<dbReference type="GO" id="GO:0008270">
    <property type="term" value="F:zinc ion binding"/>
    <property type="evidence" value="ECO:0007669"/>
    <property type="project" value="InterPro"/>
</dbReference>
<dbReference type="GO" id="GO:0000981">
    <property type="term" value="F:DNA-binding transcription factor activity, RNA polymerase II-specific"/>
    <property type="evidence" value="ECO:0007669"/>
    <property type="project" value="TreeGrafter"/>
</dbReference>
<feature type="domain" description="CENP-V/GFA" evidence="8">
    <location>
        <begin position="5"/>
        <end position="116"/>
    </location>
</feature>
<dbReference type="OrthoDB" id="424974at2759"/>
<evidence type="ECO:0000256" key="3">
    <source>
        <dbReference type="ARBA" id="ARBA00022833"/>
    </source>
</evidence>
<dbReference type="SUPFAM" id="SSF51316">
    <property type="entry name" value="Mss4-like"/>
    <property type="match status" value="1"/>
</dbReference>
<dbReference type="GO" id="GO:0006351">
    <property type="term" value="P:DNA-templated transcription"/>
    <property type="evidence" value="ECO:0007669"/>
    <property type="project" value="InterPro"/>
</dbReference>
<proteinExistence type="inferred from homology"/>
<dbReference type="InterPro" id="IPR007219">
    <property type="entry name" value="XnlR_reg_dom"/>
</dbReference>
<keyword evidence="3" id="KW-0862">Zinc</keyword>
<feature type="compositionally biased region" description="Polar residues" evidence="7">
    <location>
        <begin position="192"/>
        <end position="214"/>
    </location>
</feature>
<dbReference type="Pfam" id="PF04828">
    <property type="entry name" value="GFA"/>
    <property type="match status" value="1"/>
</dbReference>
<evidence type="ECO:0000256" key="1">
    <source>
        <dbReference type="ARBA" id="ARBA00005495"/>
    </source>
</evidence>
<dbReference type="GO" id="GO:0016846">
    <property type="term" value="F:carbon-sulfur lyase activity"/>
    <property type="evidence" value="ECO:0007669"/>
    <property type="project" value="InterPro"/>
</dbReference>
<gene>
    <name evidence="9" type="ORF">FALBO_216</name>
</gene>
<feature type="compositionally biased region" description="Basic and acidic residues" evidence="7">
    <location>
        <begin position="547"/>
        <end position="559"/>
    </location>
</feature>
<evidence type="ECO:0000256" key="4">
    <source>
        <dbReference type="ARBA" id="ARBA00023015"/>
    </source>
</evidence>